<sequence length="229" mass="24404">MKNKLVPIAVAVLFLAGVSFATPSTQIWNPSTDVQGVGGWHFGVDDYFTVEDRTSGGYSFPTDLGLTYGLLPGLEIGVDAFLPQAVPTSSLVLNAKYGIPEKDSLPAIAIGGFGFGLQTNVTDQNVLYGVVAKTFPIGRFSAGYFMGNEKLLLDPNGNKDNTGLILTWDKAISDKLWLCVDYAGGKSALGAAFAGFSYAFSANTSVIFGYGRYNNDSRPTITTQLDINI</sequence>
<evidence type="ECO:0008006" key="4">
    <source>
        <dbReference type="Google" id="ProtNLM"/>
    </source>
</evidence>
<protein>
    <recommendedName>
        <fullName evidence="4">Outer membrane protein beta-barrel domain-containing protein</fullName>
    </recommendedName>
</protein>
<name>A0A1F4T849_UNCSA</name>
<keyword evidence="1" id="KW-0732">Signal</keyword>
<dbReference type="AlphaFoldDB" id="A0A1F4T849"/>
<dbReference type="Proteomes" id="UP000178602">
    <property type="component" value="Unassembled WGS sequence"/>
</dbReference>
<proteinExistence type="predicted"/>
<feature type="chain" id="PRO_5009514553" description="Outer membrane protein beta-barrel domain-containing protein" evidence="1">
    <location>
        <begin position="22"/>
        <end position="229"/>
    </location>
</feature>
<feature type="signal peptide" evidence="1">
    <location>
        <begin position="1"/>
        <end position="21"/>
    </location>
</feature>
<evidence type="ECO:0000313" key="3">
    <source>
        <dbReference type="Proteomes" id="UP000178602"/>
    </source>
</evidence>
<comment type="caution">
    <text evidence="2">The sequence shown here is derived from an EMBL/GenBank/DDBJ whole genome shotgun (WGS) entry which is preliminary data.</text>
</comment>
<organism evidence="2 3">
    <name type="scientific">candidate division WOR-1 bacterium RIFOXYC12_FULL_54_18</name>
    <dbReference type="NCBI Taxonomy" id="1802584"/>
    <lineage>
        <taxon>Bacteria</taxon>
        <taxon>Bacillati</taxon>
        <taxon>Saganbacteria</taxon>
    </lineage>
</organism>
<evidence type="ECO:0000256" key="1">
    <source>
        <dbReference type="SAM" id="SignalP"/>
    </source>
</evidence>
<accession>A0A1F4T849</accession>
<gene>
    <name evidence="2" type="ORF">A3K49_06965</name>
</gene>
<dbReference type="EMBL" id="MEUG01000001">
    <property type="protein sequence ID" value="OGC28679.1"/>
    <property type="molecule type" value="Genomic_DNA"/>
</dbReference>
<reference evidence="2 3" key="1">
    <citation type="journal article" date="2016" name="Nat. Commun.">
        <title>Thousands of microbial genomes shed light on interconnected biogeochemical processes in an aquifer system.</title>
        <authorList>
            <person name="Anantharaman K."/>
            <person name="Brown C.T."/>
            <person name="Hug L.A."/>
            <person name="Sharon I."/>
            <person name="Castelle C.J."/>
            <person name="Probst A.J."/>
            <person name="Thomas B.C."/>
            <person name="Singh A."/>
            <person name="Wilkins M.J."/>
            <person name="Karaoz U."/>
            <person name="Brodie E.L."/>
            <person name="Williams K.H."/>
            <person name="Hubbard S.S."/>
            <person name="Banfield J.F."/>
        </authorList>
    </citation>
    <scope>NUCLEOTIDE SEQUENCE [LARGE SCALE GENOMIC DNA]</scope>
</reference>
<evidence type="ECO:0000313" key="2">
    <source>
        <dbReference type="EMBL" id="OGC28679.1"/>
    </source>
</evidence>